<feature type="domain" description="SHSP" evidence="5">
    <location>
        <begin position="1242"/>
        <end position="1351"/>
    </location>
</feature>
<feature type="region of interest" description="Disordered" evidence="4">
    <location>
        <begin position="1055"/>
        <end position="1092"/>
    </location>
</feature>
<gene>
    <name evidence="6" type="ORF">BLNAU_7968</name>
</gene>
<dbReference type="Gene3D" id="2.60.40.790">
    <property type="match status" value="1"/>
</dbReference>
<comment type="similarity">
    <text evidence="3">Belongs to the small heat shock protein (HSP20) family.</text>
</comment>
<feature type="compositionally biased region" description="Basic and acidic residues" evidence="4">
    <location>
        <begin position="763"/>
        <end position="812"/>
    </location>
</feature>
<dbReference type="SUPFAM" id="SSF100934">
    <property type="entry name" value="Heat shock protein 70kD (HSP70), C-terminal subdomain"/>
    <property type="match status" value="1"/>
</dbReference>
<comment type="caution">
    <text evidence="6">The sequence shown here is derived from an EMBL/GenBank/DDBJ whole genome shotgun (WGS) entry which is preliminary data.</text>
</comment>
<dbReference type="InterPro" id="IPR043129">
    <property type="entry name" value="ATPase_NBD"/>
</dbReference>
<dbReference type="CDD" id="cd06464">
    <property type="entry name" value="ACD_sHsps-like"/>
    <property type="match status" value="1"/>
</dbReference>
<dbReference type="PROSITE" id="PS01031">
    <property type="entry name" value="SHSP"/>
    <property type="match status" value="1"/>
</dbReference>
<dbReference type="SUPFAM" id="SSF53067">
    <property type="entry name" value="Actin-like ATPase domain"/>
    <property type="match status" value="2"/>
</dbReference>
<protein>
    <submittedName>
        <fullName evidence="6">Heat shock 70 kDa protein 4</fullName>
    </submittedName>
</protein>
<feature type="region of interest" description="Disordered" evidence="4">
    <location>
        <begin position="655"/>
        <end position="687"/>
    </location>
</feature>
<keyword evidence="1" id="KW-0547">Nucleotide-binding</keyword>
<feature type="region of interest" description="Disordered" evidence="4">
    <location>
        <begin position="744"/>
        <end position="839"/>
    </location>
</feature>
<feature type="compositionally biased region" description="Basic and acidic residues" evidence="4">
    <location>
        <begin position="1055"/>
        <end position="1069"/>
    </location>
</feature>
<dbReference type="InterPro" id="IPR002068">
    <property type="entry name" value="A-crystallin/Hsp20_dom"/>
</dbReference>
<dbReference type="Gene3D" id="3.30.30.30">
    <property type="match status" value="1"/>
</dbReference>
<dbReference type="PANTHER" id="PTHR45639">
    <property type="entry name" value="HSC70CB, ISOFORM G-RELATED"/>
    <property type="match status" value="1"/>
</dbReference>
<dbReference type="Gene3D" id="1.20.1270.10">
    <property type="match status" value="1"/>
</dbReference>
<dbReference type="PANTHER" id="PTHR45639:SF32">
    <property type="entry name" value="HEAT SHOCK PROTEIN PDR13"/>
    <property type="match status" value="1"/>
</dbReference>
<evidence type="ECO:0000256" key="4">
    <source>
        <dbReference type="SAM" id="MobiDB-lite"/>
    </source>
</evidence>
<dbReference type="SUPFAM" id="SSF49764">
    <property type="entry name" value="HSP20-like chaperones"/>
    <property type="match status" value="1"/>
</dbReference>
<feature type="compositionally biased region" description="Low complexity" evidence="4">
    <location>
        <begin position="1121"/>
        <end position="1147"/>
    </location>
</feature>
<dbReference type="InterPro" id="IPR008978">
    <property type="entry name" value="HSP20-like_chaperone"/>
</dbReference>
<dbReference type="InterPro" id="IPR013126">
    <property type="entry name" value="Hsp_70_fam"/>
</dbReference>
<feature type="compositionally biased region" description="Low complexity" evidence="4">
    <location>
        <begin position="674"/>
        <end position="687"/>
    </location>
</feature>
<dbReference type="EMBL" id="JARBJD010000049">
    <property type="protein sequence ID" value="KAK2957138.1"/>
    <property type="molecule type" value="Genomic_DNA"/>
</dbReference>
<reference evidence="6 7" key="1">
    <citation type="journal article" date="2022" name="bioRxiv">
        <title>Genomics of Preaxostyla Flagellates Illuminates Evolutionary Transitions and the Path Towards Mitochondrial Loss.</title>
        <authorList>
            <person name="Novak L.V.F."/>
            <person name="Treitli S.C."/>
            <person name="Pyrih J."/>
            <person name="Halakuc P."/>
            <person name="Pipaliya S.V."/>
            <person name="Vacek V."/>
            <person name="Brzon O."/>
            <person name="Soukal P."/>
            <person name="Eme L."/>
            <person name="Dacks J.B."/>
            <person name="Karnkowska A."/>
            <person name="Elias M."/>
            <person name="Hampl V."/>
        </authorList>
    </citation>
    <scope>NUCLEOTIDE SEQUENCE [LARGE SCALE GENOMIC DNA]</scope>
    <source>
        <strain evidence="6">NAU3</strain>
        <tissue evidence="6">Gut</tissue>
    </source>
</reference>
<evidence type="ECO:0000313" key="7">
    <source>
        <dbReference type="Proteomes" id="UP001281761"/>
    </source>
</evidence>
<dbReference type="Gene3D" id="3.90.640.10">
    <property type="entry name" value="Actin, Chain A, domain 4"/>
    <property type="match status" value="1"/>
</dbReference>
<accession>A0ABQ9Y063</accession>
<dbReference type="Pfam" id="PF00012">
    <property type="entry name" value="HSP70"/>
    <property type="match status" value="1"/>
</dbReference>
<keyword evidence="7" id="KW-1185">Reference proteome</keyword>
<keyword evidence="2" id="KW-0067">ATP-binding</keyword>
<evidence type="ECO:0000256" key="3">
    <source>
        <dbReference type="PROSITE-ProRule" id="PRU00285"/>
    </source>
</evidence>
<organism evidence="6 7">
    <name type="scientific">Blattamonas nauphoetae</name>
    <dbReference type="NCBI Taxonomy" id="2049346"/>
    <lineage>
        <taxon>Eukaryota</taxon>
        <taxon>Metamonada</taxon>
        <taxon>Preaxostyla</taxon>
        <taxon>Oxymonadida</taxon>
        <taxon>Blattamonas</taxon>
    </lineage>
</organism>
<dbReference type="Gene3D" id="3.30.420.40">
    <property type="match status" value="2"/>
</dbReference>
<evidence type="ECO:0000313" key="6">
    <source>
        <dbReference type="EMBL" id="KAK2957138.1"/>
    </source>
</evidence>
<sequence>MTESRLSHSFILETKPCYGIDFGSTHSVLGAPLRSLYPTQSLPPEYRDFVSCALNNDHERTTPTRILVTKKSRMVGLLSERKSAITGFKQELGRREYCNPITVTHDPPVVNLGQPTFEIPLGKDGETKEFSVEQVTAMYFRKLLDSSKQAADIPAEMGKHPEPVITNQVVNRASAVLSVPTFWNQAQKQSLYAAAKIGAIDVLSLVYDTTATAIHFATSRFDKIAKQSTPFILLIVDCGFQGFQASFFELIRTNKEVKVNTLSHGWTEEISGDKITKMIVSHLKKGLLAKYPNHADIINTDQRFLARLYKVSEHLKLTLSHSPMAEDIIEIVVGEVEESVQMTKIELEKMFDGFDEIISDTIQSASNFAMLRLQQLNVERNTTNSSENNNNQESALIRLDVDGMEVVGGTTRIPFLNCCLESLISSSREEWSRKSPATSSPFFPLPSLTVGHTLNSDEAVCLGLAKLASQFQLDSAVAQAKEDIAQIPLPSLSEKATTKLEEEIPKGRRIVIREVLPQEVVIWERERLWSEGGEEGEPPREYQHHSNRDHAWRFSPFGMGETLAEQVELNSATPTQPDPHLSQSSLLFSSMLPTRSVVAFPKGFEVPCRRTIRFDMRERVGEMLRRREEERMRDEEDRKERKREEKFQILVEARTQTLHPPPHSSSTSNVQPVLSLQQTPSTSSQRQFIPPTCISAVLLNSSPLTDLAGIVAEVDANGVFTLHKPYVLEEIGAENELMERSCTGMMGGIGMGGLPEVEEEEEERRKETERKEEEERLREERKEQELNKVAEETNEQEKREKEAQPPTSDEHPTPPAPAPPISHPTPLPSVSPPVLHPSSLPSPPPFSTFPYPSTSSLVQYSSYPSPSRPISTNSLATQSTSKSALHKPIVPQLLFSCRTSSSLLQRWGDEELRMVRSDVQATLNEEKRDELERYCYSLLGDCEGCVGGCVGNEEKGVLEKKVRETLDWLSNQQELHPALVYQQKLNELKDWMEPVMLRRKEKEEKRKERDELRGVVQRAKKMAIRLRPLRSLFPTEHSTFTSSLEKAERILKALEEEKSDNPSEARTGEEGDAQSSIAPGESEEAVSLEQAKKAREGLEKQIESAELLIKERENMRRLEASQRQQSQTTQQPSRQATHQPDPTQPQEQPQPEPVPSSQQPQPAPPSQQGRAEQSMPPHPAPSTPVVSLVPTQSFATKPTATSLSSITGVSDTGDEATARDEFWGSSTGWGRSEWCIEGLLGRGEEPLIPKVVKNTTPEAVTFYVSLAGVHADDVRVSMYGEAVFVEAVQRKGTQARVDSLYNLLSQQSSLPMDTRVSSHYTRLIPLPPDTNRNLISTRFRDNVLEIVCPIG</sequence>
<feature type="region of interest" description="Disordered" evidence="4">
    <location>
        <begin position="1118"/>
        <end position="1186"/>
    </location>
</feature>
<name>A0ABQ9Y063_9EUKA</name>
<evidence type="ECO:0000259" key="5">
    <source>
        <dbReference type="PROSITE" id="PS01031"/>
    </source>
</evidence>
<feature type="compositionally biased region" description="Pro residues" evidence="4">
    <location>
        <begin position="813"/>
        <end position="839"/>
    </location>
</feature>
<evidence type="ECO:0000256" key="2">
    <source>
        <dbReference type="ARBA" id="ARBA00022840"/>
    </source>
</evidence>
<proteinExistence type="inferred from homology"/>
<keyword evidence="6" id="KW-0346">Stress response</keyword>
<dbReference type="InterPro" id="IPR029048">
    <property type="entry name" value="HSP70_C_sf"/>
</dbReference>
<dbReference type="Proteomes" id="UP001281761">
    <property type="component" value="Unassembled WGS sequence"/>
</dbReference>
<evidence type="ECO:0000256" key="1">
    <source>
        <dbReference type="ARBA" id="ARBA00022741"/>
    </source>
</evidence>